<sequence>MIEKWYEVSCDICGCKLIQYAMFQPTPTELRRNGIKVKIYNGKIHTYCDECYEKIRKGGKR</sequence>
<accession>A0A1C7H2V6</accession>
<proteinExistence type="predicted"/>
<keyword evidence="2" id="KW-1185">Reference proteome</keyword>
<organism evidence="1 2">
    <name type="scientific">Bacteroides caecimuris</name>
    <dbReference type="NCBI Taxonomy" id="1796613"/>
    <lineage>
        <taxon>Bacteria</taxon>
        <taxon>Pseudomonadati</taxon>
        <taxon>Bacteroidota</taxon>
        <taxon>Bacteroidia</taxon>
        <taxon>Bacteroidales</taxon>
        <taxon>Bacteroidaceae</taxon>
        <taxon>Bacteroides</taxon>
    </lineage>
</organism>
<dbReference type="EMBL" id="CP015401">
    <property type="protein sequence ID" value="ANU59063.1"/>
    <property type="molecule type" value="Genomic_DNA"/>
</dbReference>
<name>A0A1C7H2V6_9BACE</name>
<dbReference type="AlphaFoldDB" id="A0A1C7H2V6"/>
<evidence type="ECO:0008006" key="3">
    <source>
        <dbReference type="Google" id="ProtNLM"/>
    </source>
</evidence>
<dbReference type="KEGG" id="bcae:A4V03_17145"/>
<evidence type="ECO:0000313" key="2">
    <source>
        <dbReference type="Proteomes" id="UP000092631"/>
    </source>
</evidence>
<dbReference type="Proteomes" id="UP000092631">
    <property type="component" value="Chromosome"/>
</dbReference>
<reference evidence="2" key="1">
    <citation type="submission" date="2016-04" db="EMBL/GenBank/DDBJ databases">
        <title>Complete Genome Sequences of Twelve Strains of a Stable Defined Moderately Diverse Mouse Microbiota 2 (sDMDMm2).</title>
        <authorList>
            <person name="Uchimura Y."/>
            <person name="Wyss M."/>
            <person name="Brugiroux S."/>
            <person name="Limenitakis J.P."/>
            <person name="Stecher B."/>
            <person name="McCoy K.D."/>
            <person name="Macpherson A.J."/>
        </authorList>
    </citation>
    <scope>NUCLEOTIDE SEQUENCE [LARGE SCALE GENOMIC DNA]</scope>
    <source>
        <strain evidence="2">I48</strain>
    </source>
</reference>
<gene>
    <name evidence="1" type="ORF">A4V03_17145</name>
</gene>
<evidence type="ECO:0000313" key="1">
    <source>
        <dbReference type="EMBL" id="ANU59063.1"/>
    </source>
</evidence>
<protein>
    <recommendedName>
        <fullName evidence="3">Fe3+ hydroxamate ABC transporter substrate-binding protein</fullName>
    </recommendedName>
</protein>